<dbReference type="EMBL" id="CP001102">
    <property type="protein sequence ID" value="ACP21072.1"/>
    <property type="molecule type" value="Genomic_DNA"/>
</dbReference>
<dbReference type="Proteomes" id="UP000001227">
    <property type="component" value="Chromosome"/>
</dbReference>
<evidence type="ECO:0000313" key="3">
    <source>
        <dbReference type="EMBL" id="ACP21126.1"/>
    </source>
</evidence>
<accession>C3L431</accession>
<feature type="domain" description="Transposase Helix-turn-helix" evidence="1">
    <location>
        <begin position="47"/>
        <end position="97"/>
    </location>
</feature>
<protein>
    <recommendedName>
        <fullName evidence="1">Transposase Helix-turn-helix domain-containing protein</fullName>
    </recommendedName>
</protein>
<dbReference type="AlphaFoldDB" id="C3L431"/>
<evidence type="ECO:0000259" key="1">
    <source>
        <dbReference type="Pfam" id="PF13613"/>
    </source>
</evidence>
<keyword evidence="4" id="KW-1185">Reference proteome</keyword>
<sequence>MKYEQTKELEEEKFRRLTGIKRPTFDKMIAILNQANIQKRTRGGRKHKLCMEDQLLMALEYLREYRTYFHIAQSYGISESSAYKGIKWIENTLIKHPAFALPGRKALRKSECGYEVILIDATESPIERPKKSKDTFTLEKEKGIHSKVNLLSTSKAK</sequence>
<proteinExistence type="predicted"/>
<dbReference type="eggNOG" id="ENOG50309XJ">
    <property type="taxonomic scope" value="Bacteria"/>
</dbReference>
<organism evidence="2 4">
    <name type="scientific">Amoebophilus asiaticus (strain 5a2)</name>
    <dbReference type="NCBI Taxonomy" id="452471"/>
    <lineage>
        <taxon>Bacteria</taxon>
        <taxon>Pseudomonadati</taxon>
        <taxon>Bacteroidota</taxon>
        <taxon>Cytophagia</taxon>
        <taxon>Cytophagales</taxon>
        <taxon>Amoebophilaceae</taxon>
        <taxon>Candidatus Amoebophilus</taxon>
    </lineage>
</organism>
<gene>
    <name evidence="2" type="ordered locus">Aasi_1822</name>
    <name evidence="3" type="ordered locus">Aasi_1911</name>
</gene>
<reference evidence="2 4" key="1">
    <citation type="journal article" date="2010" name="J. Bacteriol.">
        <title>The genome of the amoeba symbiont 'Candidatus Amoebophilus asiaticus' reveals common mechanisms for host cell interaction among amoeba-associated bacteria.</title>
        <authorList>
            <person name="Schmitz-Esser S."/>
            <person name="Tischler P."/>
            <person name="Arnold R."/>
            <person name="Montanaro J."/>
            <person name="Wagner M."/>
            <person name="Rattei T."/>
            <person name="Horn M."/>
        </authorList>
    </citation>
    <scope>NUCLEOTIDE SEQUENCE [LARGE SCALE GENOMIC DNA]</scope>
    <source>
        <strain evidence="2 4">5a2</strain>
    </source>
</reference>
<dbReference type="KEGG" id="aas:Aasi_1822"/>
<dbReference type="Pfam" id="PF13613">
    <property type="entry name" value="HTH_Tnp_4"/>
    <property type="match status" value="1"/>
</dbReference>
<evidence type="ECO:0000313" key="4">
    <source>
        <dbReference type="Proteomes" id="UP000001227"/>
    </source>
</evidence>
<dbReference type="EMBL" id="CP001102">
    <property type="protein sequence ID" value="ACP21126.1"/>
    <property type="molecule type" value="Genomic_DNA"/>
</dbReference>
<dbReference type="KEGG" id="aas:Aasi_1911"/>
<dbReference type="HOGENOM" id="CLU_073820_3_1_10"/>
<evidence type="ECO:0000313" key="2">
    <source>
        <dbReference type="EMBL" id="ACP21072.1"/>
    </source>
</evidence>
<dbReference type="InterPro" id="IPR027805">
    <property type="entry name" value="Transposase_HTH_dom"/>
</dbReference>
<name>C3L431_AMOA5</name>